<dbReference type="EMBL" id="JANHOG010000708">
    <property type="protein sequence ID" value="KAJ3552087.1"/>
    <property type="molecule type" value="Genomic_DNA"/>
</dbReference>
<comment type="caution">
    <text evidence="1">The sequence shown here is derived from an EMBL/GenBank/DDBJ whole genome shotgun (WGS) entry which is preliminary data.</text>
</comment>
<evidence type="ECO:0000313" key="2">
    <source>
        <dbReference type="Proteomes" id="UP001148662"/>
    </source>
</evidence>
<dbReference type="Proteomes" id="UP001148662">
    <property type="component" value="Unassembled WGS sequence"/>
</dbReference>
<name>A0ACC1T348_9APHY</name>
<keyword evidence="2" id="KW-1185">Reference proteome</keyword>
<protein>
    <submittedName>
        <fullName evidence="1">Uncharacterized protein</fullName>
    </submittedName>
</protein>
<gene>
    <name evidence="1" type="ORF">NM688_g4345</name>
</gene>
<evidence type="ECO:0000313" key="1">
    <source>
        <dbReference type="EMBL" id="KAJ3552087.1"/>
    </source>
</evidence>
<accession>A0ACC1T348</accession>
<sequence length="248" mass="28177">MTFTWNLPFLEPHSVRAQLLNPRKYALIILNQPFTFNLLKQLWDASSWKCCADGGANRLHDTLNAEHDVRTQFLPDLIKGDLDSLRNDVREYYQAHGVPVVHDRDQNSSDLMKCITALSEKERAEGSEFDIIILGGLSGRLDQTIHTLSQLHKLRKTRERVFSLTDENVAWVLNEVYLGITCGLLPVGIDHTMLTTRGLEWNLTDAKSCFDGLVSTSNHLVPGEDTVYIKTTKPLLWTVELRVDSLTF</sequence>
<proteinExistence type="predicted"/>
<organism evidence="1 2">
    <name type="scientific">Phlebia brevispora</name>
    <dbReference type="NCBI Taxonomy" id="194682"/>
    <lineage>
        <taxon>Eukaryota</taxon>
        <taxon>Fungi</taxon>
        <taxon>Dikarya</taxon>
        <taxon>Basidiomycota</taxon>
        <taxon>Agaricomycotina</taxon>
        <taxon>Agaricomycetes</taxon>
        <taxon>Polyporales</taxon>
        <taxon>Meruliaceae</taxon>
        <taxon>Phlebia</taxon>
    </lineage>
</organism>
<reference evidence="1" key="1">
    <citation type="submission" date="2022-07" db="EMBL/GenBank/DDBJ databases">
        <title>Genome Sequence of Phlebia brevispora.</title>
        <authorList>
            <person name="Buettner E."/>
        </authorList>
    </citation>
    <scope>NUCLEOTIDE SEQUENCE</scope>
    <source>
        <strain evidence="1">MPL23</strain>
    </source>
</reference>